<organism evidence="2 3">
    <name type="scientific">Desulfovibrio ferrophilus</name>
    <dbReference type="NCBI Taxonomy" id="241368"/>
    <lineage>
        <taxon>Bacteria</taxon>
        <taxon>Pseudomonadati</taxon>
        <taxon>Thermodesulfobacteriota</taxon>
        <taxon>Desulfovibrionia</taxon>
        <taxon>Desulfovibrionales</taxon>
        <taxon>Desulfovibrionaceae</taxon>
        <taxon>Desulfovibrio</taxon>
    </lineage>
</organism>
<reference evidence="2 3" key="1">
    <citation type="journal article" date="2018" name="Sci. Adv.">
        <title>Multi-heme cytochromes provide a pathway for survival in energy-limited environments.</title>
        <authorList>
            <person name="Deng X."/>
            <person name="Dohmae N."/>
            <person name="Nealson K.H."/>
            <person name="Hashimoto K."/>
            <person name="Okamoto A."/>
        </authorList>
    </citation>
    <scope>NUCLEOTIDE SEQUENCE [LARGE SCALE GENOMIC DNA]</scope>
    <source>
        <strain evidence="2 3">IS5</strain>
    </source>
</reference>
<gene>
    <name evidence="2" type="ORF">DFE_2026</name>
</gene>
<evidence type="ECO:0000313" key="3">
    <source>
        <dbReference type="Proteomes" id="UP000269883"/>
    </source>
</evidence>
<proteinExistence type="predicted"/>
<sequence>MTQEASQAPETGHGEETPSTQNNWLEQAFPEDALAEHGGEQIPLREHPQLSKYGSAADMAKSLLHAQSLVGRKTVGLTRPAEDATPEDWEQYHAELKRMTGVPDSPDGYELDAPKGMAADERLMDWFRNSAHEMGLSPEQARGLSERYNDWLTDSVQEFARQREGRRHETLRDLNTRWGGDSAANLELARRGFSTFAQRAGINEVEQEMILSAHGDDPLMIRLFHGVGMAFAEDGFVSGSSGPGSRAREMSSKRFFAEEVFGGRGE</sequence>
<dbReference type="Proteomes" id="UP000269883">
    <property type="component" value="Chromosome"/>
</dbReference>
<feature type="compositionally biased region" description="Basic and acidic residues" evidence="1">
    <location>
        <begin position="34"/>
        <end position="49"/>
    </location>
</feature>
<evidence type="ECO:0000256" key="1">
    <source>
        <dbReference type="SAM" id="MobiDB-lite"/>
    </source>
</evidence>
<dbReference type="KEGG" id="dfl:DFE_2026"/>
<protein>
    <submittedName>
        <fullName evidence="2">Uncharacterized protein</fullName>
    </submittedName>
</protein>
<dbReference type="RefSeq" id="WP_126379117.1">
    <property type="nucleotide sequence ID" value="NZ_AP017378.1"/>
</dbReference>
<keyword evidence="3" id="KW-1185">Reference proteome</keyword>
<dbReference type="AlphaFoldDB" id="A0A2Z6AZS6"/>
<evidence type="ECO:0000313" key="2">
    <source>
        <dbReference type="EMBL" id="BBD08752.1"/>
    </source>
</evidence>
<accession>A0A2Z6AZS6</accession>
<feature type="region of interest" description="Disordered" evidence="1">
    <location>
        <begin position="1"/>
        <end position="50"/>
    </location>
</feature>
<dbReference type="OrthoDB" id="5450608at2"/>
<name>A0A2Z6AZS6_9BACT</name>
<dbReference type="EMBL" id="AP017378">
    <property type="protein sequence ID" value="BBD08752.1"/>
    <property type="molecule type" value="Genomic_DNA"/>
</dbReference>